<dbReference type="PANTHER" id="PTHR43252:SF2">
    <property type="entry name" value="TRANSCRIPTION REGULATOR, PADR-LIKE FAMILY"/>
    <property type="match status" value="1"/>
</dbReference>
<dbReference type="EMBL" id="VFOM01000001">
    <property type="protein sequence ID" value="TQL48727.1"/>
    <property type="molecule type" value="Genomic_DNA"/>
</dbReference>
<dbReference type="RefSeq" id="WP_141880802.1">
    <property type="nucleotide sequence ID" value="NZ_VFOM01000001.1"/>
</dbReference>
<dbReference type="InterPro" id="IPR036390">
    <property type="entry name" value="WH_DNA-bd_sf"/>
</dbReference>
<keyword evidence="5" id="KW-1185">Reference proteome</keyword>
<gene>
    <name evidence="4" type="ORF">FB562_1825</name>
</gene>
<dbReference type="InterPro" id="IPR036388">
    <property type="entry name" value="WH-like_DNA-bd_sf"/>
</dbReference>
<reference evidence="4 5" key="1">
    <citation type="submission" date="2019-06" db="EMBL/GenBank/DDBJ databases">
        <title>Sequencing the genomes of 1000 actinobacteria strains.</title>
        <authorList>
            <person name="Klenk H.-P."/>
        </authorList>
    </citation>
    <scope>NUCLEOTIDE SEQUENCE [LARGE SCALE GENOMIC DNA]</scope>
    <source>
        <strain evidence="4 5">DSM 26477</strain>
    </source>
</reference>
<dbReference type="AlphaFoldDB" id="A0A542YKV3"/>
<dbReference type="Gene3D" id="1.10.10.10">
    <property type="entry name" value="Winged helix-like DNA-binding domain superfamily/Winged helix DNA-binding domain"/>
    <property type="match status" value="1"/>
</dbReference>
<feature type="domain" description="Transcription regulator PadR C-terminal" evidence="3">
    <location>
        <begin position="92"/>
        <end position="166"/>
    </location>
</feature>
<dbReference type="PANTHER" id="PTHR43252">
    <property type="entry name" value="TRANSCRIPTIONAL REGULATOR YQJI"/>
    <property type="match status" value="1"/>
</dbReference>
<evidence type="ECO:0000259" key="3">
    <source>
        <dbReference type="Pfam" id="PF10400"/>
    </source>
</evidence>
<protein>
    <submittedName>
        <fullName evidence="4">PadR family transcriptional regulator</fullName>
    </submittedName>
</protein>
<dbReference type="InterPro" id="IPR005149">
    <property type="entry name" value="Tscrpt_reg_PadR_N"/>
</dbReference>
<accession>A0A542YKV3</accession>
<evidence type="ECO:0000313" key="4">
    <source>
        <dbReference type="EMBL" id="TQL48727.1"/>
    </source>
</evidence>
<feature type="domain" description="Transcription regulator PadR N-terminal" evidence="2">
    <location>
        <begin position="7"/>
        <end position="78"/>
    </location>
</feature>
<comment type="caution">
    <text evidence="4">The sequence shown here is derived from an EMBL/GenBank/DDBJ whole genome shotgun (WGS) entry which is preliminary data.</text>
</comment>
<dbReference type="InterPro" id="IPR018309">
    <property type="entry name" value="Tscrpt_reg_PadR_C"/>
</dbReference>
<feature type="compositionally biased region" description="Basic and acidic residues" evidence="1">
    <location>
        <begin position="183"/>
        <end position="203"/>
    </location>
</feature>
<dbReference type="OrthoDB" id="3186544at2"/>
<evidence type="ECO:0000259" key="2">
    <source>
        <dbReference type="Pfam" id="PF03551"/>
    </source>
</evidence>
<feature type="region of interest" description="Disordered" evidence="1">
    <location>
        <begin position="181"/>
        <end position="203"/>
    </location>
</feature>
<organism evidence="4 5">
    <name type="scientific">Homoserinimonas aerilata</name>
    <dbReference type="NCBI Taxonomy" id="1162970"/>
    <lineage>
        <taxon>Bacteria</taxon>
        <taxon>Bacillati</taxon>
        <taxon>Actinomycetota</taxon>
        <taxon>Actinomycetes</taxon>
        <taxon>Micrococcales</taxon>
        <taxon>Microbacteriaceae</taxon>
        <taxon>Homoserinimonas</taxon>
    </lineage>
</organism>
<evidence type="ECO:0000313" key="5">
    <source>
        <dbReference type="Proteomes" id="UP000317998"/>
    </source>
</evidence>
<sequence length="203" mass="22266">MSVRMSILAMVSRHPGYGYLLRAEFDRRTGATSPLNVGQVYKTLDTLERDGLVTRSEQTDADGHVFYEATAAGHAAVAEWLTTAEETSTPSRSDLAVKVAVASTLPGVDIERMLQAQRQAALARLHRLTRETPTEGPGLGPRLVADAILFEAETELRWLDHVEQRIRTACATGTALEVAFDIDPPRRGRPRRTDKPEASEASD</sequence>
<name>A0A542YKV3_9MICO</name>
<dbReference type="SUPFAM" id="SSF46785">
    <property type="entry name" value="Winged helix' DNA-binding domain"/>
    <property type="match status" value="1"/>
</dbReference>
<dbReference type="Pfam" id="PF03551">
    <property type="entry name" value="PadR"/>
    <property type="match status" value="1"/>
</dbReference>
<dbReference type="Proteomes" id="UP000317998">
    <property type="component" value="Unassembled WGS sequence"/>
</dbReference>
<proteinExistence type="predicted"/>
<dbReference type="Pfam" id="PF10400">
    <property type="entry name" value="Vir_act_alpha_C"/>
    <property type="match status" value="1"/>
</dbReference>
<evidence type="ECO:0000256" key="1">
    <source>
        <dbReference type="SAM" id="MobiDB-lite"/>
    </source>
</evidence>